<dbReference type="GO" id="GO:0051639">
    <property type="term" value="P:actin filament network formation"/>
    <property type="evidence" value="ECO:0007669"/>
    <property type="project" value="TreeGrafter"/>
</dbReference>
<dbReference type="GO" id="GO:0005884">
    <property type="term" value="C:actin filament"/>
    <property type="evidence" value="ECO:0007669"/>
    <property type="project" value="TreeGrafter"/>
</dbReference>
<dbReference type="SUPFAM" id="SSF54236">
    <property type="entry name" value="Ubiquitin-like"/>
    <property type="match status" value="1"/>
</dbReference>
<feature type="compositionally biased region" description="Low complexity" evidence="1">
    <location>
        <begin position="254"/>
        <end position="276"/>
    </location>
</feature>
<feature type="non-terminal residue" evidence="3">
    <location>
        <position position="1"/>
    </location>
</feature>
<dbReference type="GO" id="GO:0005886">
    <property type="term" value="C:plasma membrane"/>
    <property type="evidence" value="ECO:0007669"/>
    <property type="project" value="TreeGrafter"/>
</dbReference>
<dbReference type="InterPro" id="IPR019025">
    <property type="entry name" value="Cordon-bleu_ubiquitin_domain"/>
</dbReference>
<feature type="region of interest" description="Disordered" evidence="1">
    <location>
        <begin position="367"/>
        <end position="411"/>
    </location>
</feature>
<evidence type="ECO:0000259" key="2">
    <source>
        <dbReference type="Pfam" id="PF09469"/>
    </source>
</evidence>
<feature type="compositionally biased region" description="Basic and acidic residues" evidence="1">
    <location>
        <begin position="334"/>
        <end position="345"/>
    </location>
</feature>
<organism evidence="3 4">
    <name type="scientific">Rissa tridactyla</name>
    <name type="common">Black-legged kittiwake</name>
    <name type="synonym">Larus tridactyla</name>
    <dbReference type="NCBI Taxonomy" id="75485"/>
    <lineage>
        <taxon>Eukaryota</taxon>
        <taxon>Metazoa</taxon>
        <taxon>Chordata</taxon>
        <taxon>Craniata</taxon>
        <taxon>Vertebrata</taxon>
        <taxon>Euteleostomi</taxon>
        <taxon>Archelosauria</taxon>
        <taxon>Archosauria</taxon>
        <taxon>Dinosauria</taxon>
        <taxon>Saurischia</taxon>
        <taxon>Theropoda</taxon>
        <taxon>Coelurosauria</taxon>
        <taxon>Aves</taxon>
        <taxon>Neognathae</taxon>
        <taxon>Neoaves</taxon>
        <taxon>Charadriiformes</taxon>
        <taxon>Laridae</taxon>
        <taxon>Rissa</taxon>
    </lineage>
</organism>
<dbReference type="PANTHER" id="PTHR47008">
    <property type="entry name" value="PROTEIN CORDON-BLEU"/>
    <property type="match status" value="1"/>
</dbReference>
<feature type="region of interest" description="Disordered" evidence="1">
    <location>
        <begin position="1"/>
        <end position="35"/>
    </location>
</feature>
<dbReference type="GO" id="GO:0044295">
    <property type="term" value="C:axonal growth cone"/>
    <property type="evidence" value="ECO:0007669"/>
    <property type="project" value="TreeGrafter"/>
</dbReference>
<dbReference type="InterPro" id="IPR039895">
    <property type="entry name" value="COBL-like"/>
</dbReference>
<evidence type="ECO:0000313" key="3">
    <source>
        <dbReference type="EMBL" id="NXV26672.1"/>
    </source>
</evidence>
<feature type="compositionally biased region" description="Polar residues" evidence="1">
    <location>
        <begin position="390"/>
        <end position="411"/>
    </location>
</feature>
<accession>A0A7L3SII4</accession>
<keyword evidence="4" id="KW-1185">Reference proteome</keyword>
<feature type="region of interest" description="Disordered" evidence="1">
    <location>
        <begin position="245"/>
        <end position="353"/>
    </location>
</feature>
<dbReference type="GO" id="GO:0044294">
    <property type="term" value="C:dendritic growth cone"/>
    <property type="evidence" value="ECO:0007669"/>
    <property type="project" value="TreeGrafter"/>
</dbReference>
<dbReference type="PANTHER" id="PTHR47008:SF1">
    <property type="entry name" value="PROTEIN CORDON-BLEU"/>
    <property type="match status" value="1"/>
</dbReference>
<dbReference type="GO" id="GO:1990357">
    <property type="term" value="C:terminal web"/>
    <property type="evidence" value="ECO:0007669"/>
    <property type="project" value="TreeGrafter"/>
</dbReference>
<dbReference type="Proteomes" id="UP000540089">
    <property type="component" value="Unassembled WGS sequence"/>
</dbReference>
<dbReference type="GO" id="GO:0043025">
    <property type="term" value="C:neuronal cell body"/>
    <property type="evidence" value="ECO:0007669"/>
    <property type="project" value="TreeGrafter"/>
</dbReference>
<name>A0A7L3SII4_RISTR</name>
<dbReference type="EMBL" id="VZUC01000005">
    <property type="protein sequence ID" value="NXV26672.1"/>
    <property type="molecule type" value="Genomic_DNA"/>
</dbReference>
<feature type="domain" description="Cordon-bleu ubiquitin-like" evidence="2">
    <location>
        <begin position="131"/>
        <end position="221"/>
    </location>
</feature>
<proteinExistence type="predicted"/>
<dbReference type="GO" id="GO:0001726">
    <property type="term" value="C:ruffle"/>
    <property type="evidence" value="ECO:0007669"/>
    <property type="project" value="TreeGrafter"/>
</dbReference>
<evidence type="ECO:0000313" key="4">
    <source>
        <dbReference type="Proteomes" id="UP000540089"/>
    </source>
</evidence>
<feature type="non-terminal residue" evidence="3">
    <location>
        <position position="411"/>
    </location>
</feature>
<feature type="compositionally biased region" description="Pro residues" evidence="1">
    <location>
        <begin position="318"/>
        <end position="330"/>
    </location>
</feature>
<dbReference type="Gene3D" id="3.10.20.90">
    <property type="entry name" value="Phosphatidylinositol 3-kinase Catalytic Subunit, Chain A, domain 1"/>
    <property type="match status" value="1"/>
</dbReference>
<dbReference type="AlphaFoldDB" id="A0A7L3SII4"/>
<reference evidence="3 4" key="1">
    <citation type="submission" date="2019-09" db="EMBL/GenBank/DDBJ databases">
        <title>Bird 10,000 Genomes (B10K) Project - Family phase.</title>
        <authorList>
            <person name="Zhang G."/>
        </authorList>
    </citation>
    <scope>NUCLEOTIDE SEQUENCE [LARGE SCALE GENOMIC DNA]</scope>
    <source>
        <strain evidence="3">OUT-0021</strain>
        <tissue evidence="3">Blood</tissue>
    </source>
</reference>
<dbReference type="InterPro" id="IPR029071">
    <property type="entry name" value="Ubiquitin-like_domsf"/>
</dbReference>
<evidence type="ECO:0000256" key="1">
    <source>
        <dbReference type="SAM" id="MobiDB-lite"/>
    </source>
</evidence>
<gene>
    <name evidence="3" type="primary">Cobl</name>
    <name evidence="3" type="ORF">RISTRI_R11249</name>
</gene>
<dbReference type="GO" id="GO:0048471">
    <property type="term" value="C:perinuclear region of cytoplasm"/>
    <property type="evidence" value="ECO:0007669"/>
    <property type="project" value="TreeGrafter"/>
</dbReference>
<dbReference type="GO" id="GO:0003785">
    <property type="term" value="F:actin monomer binding"/>
    <property type="evidence" value="ECO:0007669"/>
    <property type="project" value="InterPro"/>
</dbReference>
<sequence length="411" mass="45175">RRMKARAPPPPNQPSAVSRIHSEEKSPAETAVTSDQSLVSMKENMINRSVDFTVILPSGVEQKSTVQGSKAVMDLLVDLCSQYRLNPSQHSLELKSSGTQQPLSYKPNTLIGALDVQTVLLKEKVPEEKTKRPLPRVPEKSVRLVVNYLKTQKAVVRVSPEVPLHSIIPAICEKCEVSQEHVVLLRDGITGEELELTKSLEELGIKELYAWDRKREPSRKASVSNDAIEKEKTRLLGLFQADRRSSKGFSTAPNSPSVNSRSSSLGSSLSLGNISGMTANPEVKKRRAPPPPVVTPALQNVEMRSSLNDLQKKKRRAPLPPTASAPPTPAVPNRTEEREEKRKSTMESLLPAHDNVYVVDDTVLELSEMEETASESSCFASEDTTEDSGVVSSPSDIVSLDSQNDSMKLRD</sequence>
<protein>
    <submittedName>
        <fullName evidence="3">COBL protein</fullName>
    </submittedName>
</protein>
<dbReference type="GO" id="GO:0030041">
    <property type="term" value="P:actin filament polymerization"/>
    <property type="evidence" value="ECO:0007669"/>
    <property type="project" value="TreeGrafter"/>
</dbReference>
<comment type="caution">
    <text evidence="3">The sequence shown here is derived from an EMBL/GenBank/DDBJ whole genome shotgun (WGS) entry which is preliminary data.</text>
</comment>
<dbReference type="Pfam" id="PF09469">
    <property type="entry name" value="Cobl"/>
    <property type="match status" value="1"/>
</dbReference>